<dbReference type="AlphaFoldDB" id="A0A947DCN0"/>
<evidence type="ECO:0000313" key="4">
    <source>
        <dbReference type="Proteomes" id="UP000717364"/>
    </source>
</evidence>
<dbReference type="InterPro" id="IPR019079">
    <property type="entry name" value="Capsule_synth_CapA"/>
</dbReference>
<dbReference type="Gene3D" id="3.60.21.10">
    <property type="match status" value="1"/>
</dbReference>
<proteinExistence type="inferred from homology"/>
<sequence length="384" mass="43135">MKLLRMVQKFKDGLAVSPYPLSYTLAYPWYAHQPSFRNHSGVSPAPLVRRPAQEDNSLVRLVFFGDLVGLSAVPIIDDKLRQVFSRADLVIGNLTGLCGERTGDNLWEQAIDPDFLVKLFSKVGVSTDRLVISVANNHAQDAGDQGLETTLRTFSKHHIDTVGQITEGRPTHLVRTLPSGLSVGIWAWTHWLNNSTENGFRDPTNFGILHSKQAPELLSSDAVDTTVVLPHWDYEYQHFPSRATRDFAKTLAAQDVDIVGGCHPHVLQPIEKFGDCHILYSSGNFLQGNIEISRSLSSRLGALWEIMLFTKGSKRGKVAGYQLHPFVHDRQSNSLRSVDPKDQDAYKILNRIYALPDRSFEQLYPMNARPVQPTNGRLIEFHEE</sequence>
<feature type="domain" description="Capsule synthesis protein CapA" evidence="2">
    <location>
        <begin position="60"/>
        <end position="289"/>
    </location>
</feature>
<dbReference type="InterPro" id="IPR029052">
    <property type="entry name" value="Metallo-depent_PP-like"/>
</dbReference>
<dbReference type="RefSeq" id="WP_215607129.1">
    <property type="nucleotide sequence ID" value="NZ_JADOES010000002.1"/>
</dbReference>
<dbReference type="Proteomes" id="UP000717364">
    <property type="component" value="Unassembled WGS sequence"/>
</dbReference>
<name>A0A947DCN0_9CYAN</name>
<gene>
    <name evidence="3" type="ORF">IXB50_01300</name>
</gene>
<evidence type="ECO:0000259" key="2">
    <source>
        <dbReference type="SMART" id="SM00854"/>
    </source>
</evidence>
<accession>A0A947DCN0</accession>
<evidence type="ECO:0000256" key="1">
    <source>
        <dbReference type="ARBA" id="ARBA00005662"/>
    </source>
</evidence>
<dbReference type="PANTHER" id="PTHR33393:SF13">
    <property type="entry name" value="PGA BIOSYNTHESIS PROTEIN CAPA"/>
    <property type="match status" value="1"/>
</dbReference>
<dbReference type="EMBL" id="JADOES010000002">
    <property type="protein sequence ID" value="MBT9314059.1"/>
    <property type="molecule type" value="Genomic_DNA"/>
</dbReference>
<comment type="caution">
    <text evidence="3">The sequence shown here is derived from an EMBL/GenBank/DDBJ whole genome shotgun (WGS) entry which is preliminary data.</text>
</comment>
<reference evidence="3" key="1">
    <citation type="submission" date="2020-11" db="EMBL/GenBank/DDBJ databases">
        <authorList>
            <person name="Konstantinou D."/>
            <person name="Gkelis S."/>
            <person name="Popin R."/>
            <person name="Fewer D."/>
            <person name="Sivonen K."/>
        </authorList>
    </citation>
    <scope>NUCLEOTIDE SEQUENCE</scope>
    <source>
        <strain evidence="3">TAU-MAC 1115</strain>
    </source>
</reference>
<protein>
    <submittedName>
        <fullName evidence="3">CapA family protein</fullName>
    </submittedName>
</protein>
<dbReference type="PANTHER" id="PTHR33393">
    <property type="entry name" value="POLYGLUTAMINE SYNTHESIS ACCESSORY PROTEIN RV0574C-RELATED"/>
    <property type="match status" value="1"/>
</dbReference>
<organism evidence="3 4">
    <name type="scientific">Leptothoe spongobia TAU-MAC 1115</name>
    <dbReference type="NCBI Taxonomy" id="1967444"/>
    <lineage>
        <taxon>Bacteria</taxon>
        <taxon>Bacillati</taxon>
        <taxon>Cyanobacteriota</taxon>
        <taxon>Cyanophyceae</taxon>
        <taxon>Nodosilineales</taxon>
        <taxon>Cymatolegaceae</taxon>
        <taxon>Leptothoe</taxon>
        <taxon>Leptothoe spongobia</taxon>
    </lineage>
</organism>
<dbReference type="InterPro" id="IPR052169">
    <property type="entry name" value="CW_Biosynth-Accessory"/>
</dbReference>
<evidence type="ECO:0000313" key="3">
    <source>
        <dbReference type="EMBL" id="MBT9314059.1"/>
    </source>
</evidence>
<dbReference type="Pfam" id="PF09587">
    <property type="entry name" value="PGA_cap"/>
    <property type="match status" value="1"/>
</dbReference>
<keyword evidence="4" id="KW-1185">Reference proteome</keyword>
<dbReference type="SUPFAM" id="SSF56300">
    <property type="entry name" value="Metallo-dependent phosphatases"/>
    <property type="match status" value="1"/>
</dbReference>
<comment type="similarity">
    <text evidence="1">Belongs to the CapA family.</text>
</comment>
<dbReference type="SMART" id="SM00854">
    <property type="entry name" value="PGA_cap"/>
    <property type="match status" value="1"/>
</dbReference>
<reference evidence="3" key="2">
    <citation type="journal article" date="2021" name="Mar. Drugs">
        <title>Genome Reduction and Secondary Metabolism of the Marine Sponge-Associated Cyanobacterium Leptothoe.</title>
        <authorList>
            <person name="Konstantinou D."/>
            <person name="Popin R.V."/>
            <person name="Fewer D.P."/>
            <person name="Sivonen K."/>
            <person name="Gkelis S."/>
        </authorList>
    </citation>
    <scope>NUCLEOTIDE SEQUENCE</scope>
    <source>
        <strain evidence="3">TAU-MAC 1115</strain>
    </source>
</reference>